<feature type="repeat" description="ANK" evidence="1">
    <location>
        <begin position="163"/>
        <end position="188"/>
    </location>
</feature>
<evidence type="ECO:0000313" key="2">
    <source>
        <dbReference type="EMBL" id="BAK00967.1"/>
    </source>
</evidence>
<dbReference type="EMBL" id="AK369766">
    <property type="protein sequence ID" value="BAK00967.1"/>
    <property type="molecule type" value="mRNA"/>
</dbReference>
<dbReference type="Gramene" id="HORVU.MOREX.r2.5HG0418000.1">
    <property type="protein sequence ID" value="HORVU.MOREX.r2.5HG0418000.1"/>
    <property type="gene ID" value="HORVU.MOREX.r2.5HG0418000"/>
</dbReference>
<evidence type="ECO:0000256" key="1">
    <source>
        <dbReference type="PROSITE-ProRule" id="PRU00023"/>
    </source>
</evidence>
<dbReference type="InterPro" id="IPR036770">
    <property type="entry name" value="Ankyrin_rpt-contain_sf"/>
</dbReference>
<keyword evidence="1" id="KW-0040">ANK repeat</keyword>
<proteinExistence type="evidence at transcript level"/>
<dbReference type="Gene3D" id="1.25.40.20">
    <property type="entry name" value="Ankyrin repeat-containing domain"/>
    <property type="match status" value="2"/>
</dbReference>
<dbReference type="OrthoDB" id="1847170at2759"/>
<dbReference type="Proteomes" id="UP000011116">
    <property type="component" value="Chromosome 5H"/>
</dbReference>
<dbReference type="PROSITE" id="PS50297">
    <property type="entry name" value="ANK_REP_REGION"/>
    <property type="match status" value="1"/>
</dbReference>
<reference evidence="4" key="2">
    <citation type="journal article" date="2012" name="Nature">
        <title>A physical, genetic and functional sequence assembly of the barley genome.</title>
        <authorList>
            <consortium name="The International Barley Genome Sequencing Consortium"/>
            <person name="Mayer K.F."/>
            <person name="Waugh R."/>
            <person name="Brown J.W."/>
            <person name="Schulman A."/>
            <person name="Langridge P."/>
            <person name="Platzer M."/>
            <person name="Fincher G.B."/>
            <person name="Muehlbauer G.J."/>
            <person name="Sato K."/>
            <person name="Close T.J."/>
            <person name="Wise R.P."/>
            <person name="Stein N."/>
        </authorList>
    </citation>
    <scope>NUCLEOTIDE SEQUENCE [LARGE SCALE GENOMIC DNA]</scope>
    <source>
        <strain evidence="4">cv. Morex</strain>
    </source>
</reference>
<dbReference type="PANTHER" id="PTHR24121:SF25">
    <property type="entry name" value="PGG DOMAIN-CONTAINING PROTEIN"/>
    <property type="match status" value="1"/>
</dbReference>
<dbReference type="SMART" id="SM00248">
    <property type="entry name" value="ANK"/>
    <property type="match status" value="2"/>
</dbReference>
<evidence type="ECO:0000313" key="4">
    <source>
        <dbReference type="Proteomes" id="UP000011116"/>
    </source>
</evidence>
<gene>
    <name evidence="3" type="primary">LOC123399800</name>
</gene>
<name>F2E0U5_HORVV</name>
<dbReference type="KEGG" id="hvg:123399800"/>
<reference evidence="3" key="4">
    <citation type="submission" date="2022-01" db="UniProtKB">
        <authorList>
            <consortium name="EnsemblPlants"/>
        </authorList>
    </citation>
    <scope>IDENTIFICATION</scope>
    <source>
        <strain evidence="3">subsp. vulgare</strain>
    </source>
</reference>
<dbReference type="RefSeq" id="XP_044950116.1">
    <property type="nucleotide sequence ID" value="XM_045094181.1"/>
</dbReference>
<organism evidence="2">
    <name type="scientific">Hordeum vulgare subsp. vulgare</name>
    <name type="common">Domesticated barley</name>
    <dbReference type="NCBI Taxonomy" id="112509"/>
    <lineage>
        <taxon>Eukaryota</taxon>
        <taxon>Viridiplantae</taxon>
        <taxon>Streptophyta</taxon>
        <taxon>Embryophyta</taxon>
        <taxon>Tracheophyta</taxon>
        <taxon>Spermatophyta</taxon>
        <taxon>Magnoliopsida</taxon>
        <taxon>Liliopsida</taxon>
        <taxon>Poales</taxon>
        <taxon>Poaceae</taxon>
        <taxon>BOP clade</taxon>
        <taxon>Pooideae</taxon>
        <taxon>Triticodae</taxon>
        <taxon>Triticeae</taxon>
        <taxon>Hordeinae</taxon>
        <taxon>Hordeum</taxon>
    </lineage>
</organism>
<accession>F2E0U5</accession>
<dbReference type="PANTHER" id="PTHR24121">
    <property type="entry name" value="NO MECHANORECEPTOR POTENTIAL C, ISOFORM D-RELATED"/>
    <property type="match status" value="1"/>
</dbReference>
<keyword evidence="4" id="KW-1185">Reference proteome</keyword>
<dbReference type="SUPFAM" id="SSF48403">
    <property type="entry name" value="Ankyrin repeat"/>
    <property type="match status" value="1"/>
</dbReference>
<sequence>MDAKLMVATDPRDVKKLKAVLNKDDAVAMVVVTATSKKPSEEDKSSTGNINPLLLSSARRGFWGELKVLLEMEDAEIPPIMIPTKEYLELARIVVSTARDVEQGVDHHPGASLAPGALLKGVTPDGDTALHAVAGKGDDQNFLKYAGIIYGRDTGLLFEKNHKGDTPLHSAARAGNSKMVSHLIDLAAREGTDAKLRLLRMENKRRETALHEAVRFEDGGMLGEKEREALLGGADIAAEAKNKDGADVTLEEKNIVKLLMGADPELANYPADHISPLYLAILLGKSTVALTLYDKSDGNLSYSGADGQNALHVAVVRDRDPEP</sequence>
<dbReference type="SMR" id="F2E0U5"/>
<reference evidence="3" key="3">
    <citation type="submission" date="2020-10" db="EMBL/GenBank/DDBJ databases">
        <authorList>
            <person name="Scholz U."/>
            <person name="Mascher M."/>
            <person name="Fiebig A."/>
        </authorList>
    </citation>
    <scope>NUCLEOTIDE SEQUENCE [LARGE SCALE GENOMIC DNA]</scope>
    <source>
        <strain evidence="3">cv. Morex</strain>
    </source>
</reference>
<dbReference type="InterPro" id="IPR002110">
    <property type="entry name" value="Ankyrin_rpt"/>
</dbReference>
<dbReference type="Gramene" id="HORVU.MOREX.r3.5HG0503180.1">
    <property type="protein sequence ID" value="HORVU.MOREX.r3.5HG0503180.1"/>
    <property type="gene ID" value="HORVU.MOREX.r3.5HG0503180"/>
</dbReference>
<reference evidence="2" key="1">
    <citation type="journal article" date="2011" name="Plant Physiol.">
        <title>Comprehensive sequence analysis of 24,783 barley full-length cDNAs derived from 12 clone libraries.</title>
        <authorList>
            <person name="Matsumoto T."/>
            <person name="Tanaka T."/>
            <person name="Sakai H."/>
            <person name="Amano N."/>
            <person name="Kanamori H."/>
            <person name="Kurita K."/>
            <person name="Kikuta A."/>
            <person name="Kamiya K."/>
            <person name="Yamamoto M."/>
            <person name="Ikawa H."/>
            <person name="Fujii N."/>
            <person name="Hori K."/>
            <person name="Itoh T."/>
            <person name="Sato K."/>
        </authorList>
    </citation>
    <scope>NUCLEOTIDE SEQUENCE</scope>
    <source>
        <tissue evidence="2">Shoot and root</tissue>
    </source>
</reference>
<protein>
    <submittedName>
        <fullName evidence="2">Predicted protein</fullName>
    </submittedName>
</protein>
<evidence type="ECO:0000313" key="3">
    <source>
        <dbReference type="EnsemblPlants" id="HORVU.MOREX.r3.5HG0503180.1"/>
    </source>
</evidence>
<dbReference type="PROSITE" id="PS50088">
    <property type="entry name" value="ANK_REPEAT"/>
    <property type="match status" value="1"/>
</dbReference>
<dbReference type="Pfam" id="PF12796">
    <property type="entry name" value="Ank_2"/>
    <property type="match status" value="1"/>
</dbReference>
<dbReference type="EnsemblPlants" id="HORVU.MOREX.r3.5HG0503180.1">
    <property type="protein sequence ID" value="HORVU.MOREX.r3.5HG0503180.1"/>
    <property type="gene ID" value="HORVU.MOREX.r3.5HG0503180"/>
</dbReference>
<dbReference type="AlphaFoldDB" id="F2E0U5"/>
<dbReference type="GeneID" id="123399800"/>